<dbReference type="EMBL" id="NIDE01000017">
    <property type="protein sequence ID" value="OWK36342.1"/>
    <property type="molecule type" value="Genomic_DNA"/>
</dbReference>
<feature type="transmembrane region" description="Helical" evidence="1">
    <location>
        <begin position="116"/>
        <end position="137"/>
    </location>
</feature>
<evidence type="ECO:0000256" key="1">
    <source>
        <dbReference type="SAM" id="Phobius"/>
    </source>
</evidence>
<sequence>MTLGRLEAFLRIEVQGVQQFGTEHHWFPESCHIPPSRTRGHAMLYVSLFGSCVLQVVICRALLQREKPGWYIFWSSLAAIILPQCLLSFFPVVAIQAVFAIIALVFLDVPRHGKRLYLAGTFVVMIAAWAVVLFYAVEKQNWYADARGRFPLESLADRLPPSASRYAPSKPDDEKRLENLESDALLHSFQREYALRQLHENQVNLFVNSPGFGVMRVSLGPSLESLEKWHRTDTPVTMPGVLASPARGQSPEVIPASPARGQSPEVIPADLDELHFWGVVDFVHSGGFGYIRDRGHVAGFEPHGMSRIPDPSRLGWTVGTVELIGLLRETPVVYVSPNLPRMSELRAAPTRPLDPFETNGVAALIAGKDIVTEPTESGARMVGSIRAAKQCLACHEGSRGDLLGAFSYSLNPAR</sequence>
<dbReference type="AlphaFoldDB" id="A0A225D4C3"/>
<keyword evidence="1" id="KW-0812">Transmembrane</keyword>
<keyword evidence="1" id="KW-0472">Membrane</keyword>
<evidence type="ECO:0000313" key="3">
    <source>
        <dbReference type="Proteomes" id="UP000214646"/>
    </source>
</evidence>
<organism evidence="2 3">
    <name type="scientific">Fimbriiglobus ruber</name>
    <dbReference type="NCBI Taxonomy" id="1908690"/>
    <lineage>
        <taxon>Bacteria</taxon>
        <taxon>Pseudomonadati</taxon>
        <taxon>Planctomycetota</taxon>
        <taxon>Planctomycetia</taxon>
        <taxon>Gemmatales</taxon>
        <taxon>Gemmataceae</taxon>
        <taxon>Fimbriiglobus</taxon>
    </lineage>
</organism>
<accession>A0A225D4C3</accession>
<feature type="transmembrane region" description="Helical" evidence="1">
    <location>
        <begin position="42"/>
        <end position="63"/>
    </location>
</feature>
<protein>
    <submittedName>
        <fullName evidence="2">Uncharacterized protein</fullName>
    </submittedName>
</protein>
<keyword evidence="1" id="KW-1133">Transmembrane helix</keyword>
<name>A0A225D4C3_9BACT</name>
<keyword evidence="3" id="KW-1185">Reference proteome</keyword>
<comment type="caution">
    <text evidence="2">The sequence shown here is derived from an EMBL/GenBank/DDBJ whole genome shotgun (WGS) entry which is preliminary data.</text>
</comment>
<reference evidence="3" key="1">
    <citation type="submission" date="2017-06" db="EMBL/GenBank/DDBJ databases">
        <title>Genome analysis of Fimbriiglobus ruber SP5, the first member of the order Planctomycetales with confirmed chitinolytic capability.</title>
        <authorList>
            <person name="Ravin N.V."/>
            <person name="Rakitin A.L."/>
            <person name="Ivanova A.A."/>
            <person name="Beletsky A.V."/>
            <person name="Kulichevskaya I.S."/>
            <person name="Mardanov A.V."/>
            <person name="Dedysh S.N."/>
        </authorList>
    </citation>
    <scope>NUCLEOTIDE SEQUENCE [LARGE SCALE GENOMIC DNA]</scope>
    <source>
        <strain evidence="3">SP5</strain>
    </source>
</reference>
<evidence type="ECO:0000313" key="2">
    <source>
        <dbReference type="EMBL" id="OWK36342.1"/>
    </source>
</evidence>
<gene>
    <name evidence="2" type="ORF">FRUB_08905</name>
</gene>
<proteinExistence type="predicted"/>
<feature type="transmembrane region" description="Helical" evidence="1">
    <location>
        <begin position="93"/>
        <end position="109"/>
    </location>
</feature>
<dbReference type="Proteomes" id="UP000214646">
    <property type="component" value="Unassembled WGS sequence"/>
</dbReference>